<dbReference type="Proteomes" id="UP000501690">
    <property type="component" value="Linkage Group LG9"/>
</dbReference>
<name>A0A4D6N446_VIGUN</name>
<dbReference type="AlphaFoldDB" id="A0A4D6N446"/>
<reference evidence="1 2" key="1">
    <citation type="submission" date="2019-04" db="EMBL/GenBank/DDBJ databases">
        <title>An improved genome assembly and genetic linkage map for asparagus bean, Vigna unguiculata ssp. sesquipedialis.</title>
        <authorList>
            <person name="Xia Q."/>
            <person name="Zhang R."/>
            <person name="Dong Y."/>
        </authorList>
    </citation>
    <scope>NUCLEOTIDE SEQUENCE [LARGE SCALE GENOMIC DNA]</scope>
    <source>
        <tissue evidence="1">Leaf</tissue>
    </source>
</reference>
<organism evidence="1 2">
    <name type="scientific">Vigna unguiculata</name>
    <name type="common">Cowpea</name>
    <dbReference type="NCBI Taxonomy" id="3917"/>
    <lineage>
        <taxon>Eukaryota</taxon>
        <taxon>Viridiplantae</taxon>
        <taxon>Streptophyta</taxon>
        <taxon>Embryophyta</taxon>
        <taxon>Tracheophyta</taxon>
        <taxon>Spermatophyta</taxon>
        <taxon>Magnoliopsida</taxon>
        <taxon>eudicotyledons</taxon>
        <taxon>Gunneridae</taxon>
        <taxon>Pentapetalae</taxon>
        <taxon>rosids</taxon>
        <taxon>fabids</taxon>
        <taxon>Fabales</taxon>
        <taxon>Fabaceae</taxon>
        <taxon>Papilionoideae</taxon>
        <taxon>50 kb inversion clade</taxon>
        <taxon>NPAAA clade</taxon>
        <taxon>indigoferoid/millettioid clade</taxon>
        <taxon>Phaseoleae</taxon>
        <taxon>Vigna</taxon>
    </lineage>
</organism>
<protein>
    <submittedName>
        <fullName evidence="1">Uncharacterized protein</fullName>
    </submittedName>
</protein>
<proteinExistence type="predicted"/>
<gene>
    <name evidence="1" type="ORF">DEO72_LG9g1811</name>
</gene>
<evidence type="ECO:0000313" key="2">
    <source>
        <dbReference type="Proteomes" id="UP000501690"/>
    </source>
</evidence>
<evidence type="ECO:0000313" key="1">
    <source>
        <dbReference type="EMBL" id="QCE06797.1"/>
    </source>
</evidence>
<sequence>MGRVYESSFQAKFMDQVYEPSLLVLFSGLVYRSSFWFDFTNEFTGLVYRSSLRVRSIVGVMFTGQVYVMNLLAPKWGRGDPWRQRKCSWNEEVESSLKVLEAMKMKWR</sequence>
<accession>A0A4D6N446</accession>
<dbReference type="EMBL" id="CP039353">
    <property type="protein sequence ID" value="QCE06797.1"/>
    <property type="molecule type" value="Genomic_DNA"/>
</dbReference>
<keyword evidence="2" id="KW-1185">Reference proteome</keyword>